<organism evidence="15 16">
    <name type="scientific">Arthrobacter ginsengisoli</name>
    <dbReference type="NCBI Taxonomy" id="1356565"/>
    <lineage>
        <taxon>Bacteria</taxon>
        <taxon>Bacillati</taxon>
        <taxon>Actinomycetota</taxon>
        <taxon>Actinomycetes</taxon>
        <taxon>Micrococcales</taxon>
        <taxon>Micrococcaceae</taxon>
        <taxon>Arthrobacter</taxon>
    </lineage>
</organism>
<name>A0ABU1UAE4_9MICC</name>
<dbReference type="InterPro" id="IPR001433">
    <property type="entry name" value="OxRdtase_FAD/NAD-bd"/>
</dbReference>
<keyword evidence="9" id="KW-0560">Oxidoreductase</keyword>
<dbReference type="PROSITE" id="PS51384">
    <property type="entry name" value="FAD_FR"/>
    <property type="match status" value="1"/>
</dbReference>
<feature type="transmembrane region" description="Helical" evidence="13">
    <location>
        <begin position="71"/>
        <end position="93"/>
    </location>
</feature>
<dbReference type="EMBL" id="JAVDVQ010000004">
    <property type="protein sequence ID" value="MDR7082173.1"/>
    <property type="molecule type" value="Genomic_DNA"/>
</dbReference>
<evidence type="ECO:0000256" key="12">
    <source>
        <dbReference type="ARBA" id="ARBA00023136"/>
    </source>
</evidence>
<accession>A0ABU1UAE4</accession>
<comment type="caution">
    <text evidence="15">The sequence shown here is derived from an EMBL/GenBank/DDBJ whole genome shotgun (WGS) entry which is preliminary data.</text>
</comment>
<dbReference type="Gene3D" id="3.40.50.80">
    <property type="entry name" value="Nucleotide-binding domain of ferredoxin-NADP reductase (FNR) module"/>
    <property type="match status" value="1"/>
</dbReference>
<keyword evidence="11" id="KW-0411">Iron-sulfur</keyword>
<sequence length="478" mass="51898">MNSSLQMAVPGAARSTPVEWFRAQSRSRLFRADVLTVLAWASVAFAVALWLADGGATGFSTAAGSFTALGIVAGLAGMDLVLLMLLLAARIPLIDGTVGHDRALEFHRRLGKPSLYLLLAHGLLIAVGYGMAEGLDPASELVALWVLVPDMWLAIVSMGLFIAVVATSLVAARRRFPYEFWYAVHLLTYAAVLTAIPHQFSVGGLFAEGTWQRWYWLAICIGTGAVLAHYRVLEPLVATVRHQLTVSRVIVEAPGVVSIELTSRHLDELAGTGGRFFIWRFLTPGMWWHPHPFSLSAEPVLFDASGRGRLRITVRNLGRGSAQLARLKSGTRVAIEGPYGLFTTAARSRNRVVMIGAGIGITPIRALLERTPFEPGGATVVLRGHSGAELYLGGEILELCRRRDATLFHLTGARSTGGQSWLPESAVRSGHRLASYAPDIADADVYICGPSAWARSVITEARAAGVREEQLHYERFDW</sequence>
<keyword evidence="8 13" id="KW-1133">Transmembrane helix</keyword>
<evidence type="ECO:0000256" key="13">
    <source>
        <dbReference type="SAM" id="Phobius"/>
    </source>
</evidence>
<evidence type="ECO:0000256" key="1">
    <source>
        <dbReference type="ARBA" id="ARBA00001974"/>
    </source>
</evidence>
<dbReference type="InterPro" id="IPR017938">
    <property type="entry name" value="Riboflavin_synthase-like_b-brl"/>
</dbReference>
<evidence type="ECO:0000256" key="3">
    <source>
        <dbReference type="ARBA" id="ARBA00022630"/>
    </source>
</evidence>
<keyword evidence="12 13" id="KW-0472">Membrane</keyword>
<feature type="transmembrane region" description="Helical" evidence="13">
    <location>
        <begin position="214"/>
        <end position="233"/>
    </location>
</feature>
<dbReference type="Proteomes" id="UP001252243">
    <property type="component" value="Unassembled WGS sequence"/>
</dbReference>
<proteinExistence type="predicted"/>
<dbReference type="PANTHER" id="PTHR47354:SF8">
    <property type="entry name" value="1,2-PHENYLACETYL-COA EPOXIDASE, SUBUNIT E"/>
    <property type="match status" value="1"/>
</dbReference>
<feature type="transmembrane region" description="Helical" evidence="13">
    <location>
        <begin position="180"/>
        <end position="202"/>
    </location>
</feature>
<evidence type="ECO:0000256" key="4">
    <source>
        <dbReference type="ARBA" id="ARBA00022692"/>
    </source>
</evidence>
<evidence type="ECO:0000313" key="16">
    <source>
        <dbReference type="Proteomes" id="UP001252243"/>
    </source>
</evidence>
<comment type="cofactor">
    <cofactor evidence="1">
        <name>FAD</name>
        <dbReference type="ChEBI" id="CHEBI:57692"/>
    </cofactor>
</comment>
<dbReference type="SUPFAM" id="SSF52343">
    <property type="entry name" value="Ferredoxin reductase-like, C-terminal NADP-linked domain"/>
    <property type="match status" value="1"/>
</dbReference>
<feature type="transmembrane region" description="Helical" evidence="13">
    <location>
        <begin position="114"/>
        <end position="132"/>
    </location>
</feature>
<evidence type="ECO:0000259" key="14">
    <source>
        <dbReference type="PROSITE" id="PS51384"/>
    </source>
</evidence>
<evidence type="ECO:0000256" key="11">
    <source>
        <dbReference type="ARBA" id="ARBA00023014"/>
    </source>
</evidence>
<keyword evidence="16" id="KW-1185">Reference proteome</keyword>
<keyword evidence="7" id="KW-0274">FAD</keyword>
<dbReference type="Gene3D" id="2.40.30.10">
    <property type="entry name" value="Translation factors"/>
    <property type="match status" value="1"/>
</dbReference>
<protein>
    <submittedName>
        <fullName evidence="15">Ferric reductase</fullName>
    </submittedName>
</protein>
<evidence type="ECO:0000256" key="9">
    <source>
        <dbReference type="ARBA" id="ARBA00023002"/>
    </source>
</evidence>
<keyword evidence="10" id="KW-0408">Iron</keyword>
<comment type="subcellular location">
    <subcellularLocation>
        <location evidence="2">Membrane</location>
        <topology evidence="2">Multi-pass membrane protein</topology>
    </subcellularLocation>
</comment>
<dbReference type="SUPFAM" id="SSF63380">
    <property type="entry name" value="Riboflavin synthase domain-like"/>
    <property type="match status" value="1"/>
</dbReference>
<feature type="transmembrane region" description="Helical" evidence="13">
    <location>
        <begin position="32"/>
        <end position="51"/>
    </location>
</feature>
<keyword evidence="6" id="KW-0479">Metal-binding</keyword>
<dbReference type="Pfam" id="PF00175">
    <property type="entry name" value="NAD_binding_1"/>
    <property type="match status" value="1"/>
</dbReference>
<keyword evidence="4 13" id="KW-0812">Transmembrane</keyword>
<feature type="domain" description="FAD-binding FR-type" evidence="14">
    <location>
        <begin position="239"/>
        <end position="345"/>
    </location>
</feature>
<evidence type="ECO:0000256" key="7">
    <source>
        <dbReference type="ARBA" id="ARBA00022827"/>
    </source>
</evidence>
<gene>
    <name evidence="15" type="ORF">J2X01_001458</name>
</gene>
<evidence type="ECO:0000256" key="10">
    <source>
        <dbReference type="ARBA" id="ARBA00023004"/>
    </source>
</evidence>
<dbReference type="Pfam" id="PF01794">
    <property type="entry name" value="Ferric_reduct"/>
    <property type="match status" value="1"/>
</dbReference>
<evidence type="ECO:0000313" key="15">
    <source>
        <dbReference type="EMBL" id="MDR7082173.1"/>
    </source>
</evidence>
<evidence type="ECO:0000256" key="8">
    <source>
        <dbReference type="ARBA" id="ARBA00022989"/>
    </source>
</evidence>
<dbReference type="InterPro" id="IPR039261">
    <property type="entry name" value="FNR_nucleotide-bd"/>
</dbReference>
<dbReference type="InterPro" id="IPR017927">
    <property type="entry name" value="FAD-bd_FR_type"/>
</dbReference>
<dbReference type="InterPro" id="IPR013130">
    <property type="entry name" value="Fe3_Rdtase_TM_dom"/>
</dbReference>
<evidence type="ECO:0000256" key="6">
    <source>
        <dbReference type="ARBA" id="ARBA00022723"/>
    </source>
</evidence>
<dbReference type="InterPro" id="IPR050415">
    <property type="entry name" value="MRET"/>
</dbReference>
<feature type="transmembrane region" description="Helical" evidence="13">
    <location>
        <begin position="152"/>
        <end position="173"/>
    </location>
</feature>
<keyword evidence="3" id="KW-0285">Flavoprotein</keyword>
<dbReference type="RefSeq" id="WP_310052334.1">
    <property type="nucleotide sequence ID" value="NZ_JAVDVQ010000004.1"/>
</dbReference>
<evidence type="ECO:0000256" key="5">
    <source>
        <dbReference type="ARBA" id="ARBA00022714"/>
    </source>
</evidence>
<dbReference type="CDD" id="cd06198">
    <property type="entry name" value="FNR_like_3"/>
    <property type="match status" value="1"/>
</dbReference>
<reference evidence="15 16" key="1">
    <citation type="submission" date="2023-07" db="EMBL/GenBank/DDBJ databases">
        <title>Sorghum-associated microbial communities from plants grown in Nebraska, USA.</title>
        <authorList>
            <person name="Schachtman D."/>
        </authorList>
    </citation>
    <scope>NUCLEOTIDE SEQUENCE [LARGE SCALE GENOMIC DNA]</scope>
    <source>
        <strain evidence="15 16">BE167</strain>
    </source>
</reference>
<dbReference type="PANTHER" id="PTHR47354">
    <property type="entry name" value="NADH OXIDOREDUCTASE HCR"/>
    <property type="match status" value="1"/>
</dbReference>
<evidence type="ECO:0000256" key="2">
    <source>
        <dbReference type="ARBA" id="ARBA00004141"/>
    </source>
</evidence>
<keyword evidence="5" id="KW-0001">2Fe-2S</keyword>